<dbReference type="InterPro" id="IPR016130">
    <property type="entry name" value="Tyr_Pase_AS"/>
</dbReference>
<dbReference type="InterPro" id="IPR029021">
    <property type="entry name" value="Prot-tyrosine_phosphatase-like"/>
</dbReference>
<gene>
    <name evidence="3" type="ORF">J3R73_002475</name>
</gene>
<dbReference type="PROSITE" id="PS50056">
    <property type="entry name" value="TYR_PHOSPHATASE_2"/>
    <property type="match status" value="1"/>
</dbReference>
<dbReference type="CDD" id="cd14529">
    <property type="entry name" value="TpbA-like"/>
    <property type="match status" value="1"/>
</dbReference>
<accession>A0ABU0FDK3</accession>
<feature type="domain" description="Tyrosine specific protein phosphatases" evidence="2">
    <location>
        <begin position="108"/>
        <end position="161"/>
    </location>
</feature>
<dbReference type="SUPFAM" id="SSF52799">
    <property type="entry name" value="(Phosphotyrosine protein) phosphatases II"/>
    <property type="match status" value="1"/>
</dbReference>
<dbReference type="InterPro" id="IPR000387">
    <property type="entry name" value="Tyr_Pase_dom"/>
</dbReference>
<comment type="caution">
    <text evidence="3">The sequence shown here is derived from an EMBL/GenBank/DDBJ whole genome shotgun (WGS) entry which is preliminary data.</text>
</comment>
<evidence type="ECO:0000313" key="4">
    <source>
        <dbReference type="Proteomes" id="UP001237448"/>
    </source>
</evidence>
<dbReference type="RefSeq" id="WP_307426927.1">
    <property type="nucleotide sequence ID" value="NZ_JAUSVK010000001.1"/>
</dbReference>
<dbReference type="Proteomes" id="UP001237448">
    <property type="component" value="Unassembled WGS sequence"/>
</dbReference>
<evidence type="ECO:0000259" key="2">
    <source>
        <dbReference type="PROSITE" id="PS50056"/>
    </source>
</evidence>
<comment type="similarity">
    <text evidence="1">Belongs to the protein-tyrosine phosphatase family.</text>
</comment>
<dbReference type="PANTHER" id="PTHR31126">
    <property type="entry name" value="TYROSINE-PROTEIN PHOSPHATASE"/>
    <property type="match status" value="1"/>
</dbReference>
<sequence length="191" mass="20701">MQLSFKRVAAWGGAVCLAAVLAVGAYAGVVIYTGNFNAVIVGELYRSAQPDARSIERDANRYGIKTIINLRGANPGKHWYDKEVAEANLLGIRHVDFSMSARRQLTQAQAVELIGLMDSAAKPILIHCESGADRTGLASALYLASIAKRGETASEAQLSLRFGHLSLPFVSSYAMDRTFEALEPWLGFHDS</sequence>
<name>A0ABU0FDK3_9HYPH</name>
<evidence type="ECO:0000313" key="3">
    <source>
        <dbReference type="EMBL" id="MDQ0392683.1"/>
    </source>
</evidence>
<dbReference type="EMBL" id="JAUSVK010000001">
    <property type="protein sequence ID" value="MDQ0392683.1"/>
    <property type="molecule type" value="Genomic_DNA"/>
</dbReference>
<dbReference type="InterPro" id="IPR055214">
    <property type="entry name" value="PTP-NADK"/>
</dbReference>
<reference evidence="3 4" key="1">
    <citation type="submission" date="2023-07" db="EMBL/GenBank/DDBJ databases">
        <title>Genomic Encyclopedia of Type Strains, Phase IV (KMG-IV): sequencing the most valuable type-strain genomes for metagenomic binning, comparative biology and taxonomic classification.</title>
        <authorList>
            <person name="Goeker M."/>
        </authorList>
    </citation>
    <scope>NUCLEOTIDE SEQUENCE [LARGE SCALE GENOMIC DNA]</scope>
    <source>
        <strain evidence="3 4">DSM 5896</strain>
    </source>
</reference>
<proteinExistence type="inferred from homology"/>
<dbReference type="Gene3D" id="3.90.190.10">
    <property type="entry name" value="Protein tyrosine phosphatase superfamily"/>
    <property type="match status" value="1"/>
</dbReference>
<organism evidence="3 4">
    <name type="scientific">Labrys monachus</name>
    <dbReference type="NCBI Taxonomy" id="217067"/>
    <lineage>
        <taxon>Bacteria</taxon>
        <taxon>Pseudomonadati</taxon>
        <taxon>Pseudomonadota</taxon>
        <taxon>Alphaproteobacteria</taxon>
        <taxon>Hyphomicrobiales</taxon>
        <taxon>Xanthobacteraceae</taxon>
        <taxon>Labrys</taxon>
    </lineage>
</organism>
<dbReference type="PANTHER" id="PTHR31126:SF72">
    <property type="entry name" value="DUAL SPECIFICITY PROTEIN PHOSPHATASE TPBA"/>
    <property type="match status" value="1"/>
</dbReference>
<dbReference type="PROSITE" id="PS00383">
    <property type="entry name" value="TYR_PHOSPHATASE_1"/>
    <property type="match status" value="1"/>
</dbReference>
<dbReference type="Pfam" id="PF22741">
    <property type="entry name" value="PTP-NADK"/>
    <property type="match status" value="1"/>
</dbReference>
<protein>
    <submittedName>
        <fullName evidence="3">Protein tyrosine/serine phosphatase</fullName>
    </submittedName>
</protein>
<evidence type="ECO:0000256" key="1">
    <source>
        <dbReference type="ARBA" id="ARBA00009580"/>
    </source>
</evidence>
<keyword evidence="4" id="KW-1185">Reference proteome</keyword>